<evidence type="ECO:0008006" key="5">
    <source>
        <dbReference type="Google" id="ProtNLM"/>
    </source>
</evidence>
<dbReference type="EMBL" id="JAHRIN010026966">
    <property type="protein sequence ID" value="MEQ2201049.1"/>
    <property type="molecule type" value="Genomic_DNA"/>
</dbReference>
<dbReference type="Pfam" id="PF13855">
    <property type="entry name" value="LRR_8"/>
    <property type="match status" value="1"/>
</dbReference>
<keyword evidence="1" id="KW-0433">Leucine-rich repeat</keyword>
<dbReference type="Gene3D" id="3.80.10.10">
    <property type="entry name" value="Ribonuclease Inhibitor"/>
    <property type="match status" value="1"/>
</dbReference>
<dbReference type="SUPFAM" id="SSF52058">
    <property type="entry name" value="L domain-like"/>
    <property type="match status" value="1"/>
</dbReference>
<dbReference type="Proteomes" id="UP001434883">
    <property type="component" value="Unassembled WGS sequence"/>
</dbReference>
<proteinExistence type="predicted"/>
<keyword evidence="2" id="KW-0677">Repeat</keyword>
<feature type="non-terminal residue" evidence="3">
    <location>
        <position position="1"/>
    </location>
</feature>
<evidence type="ECO:0000256" key="2">
    <source>
        <dbReference type="ARBA" id="ARBA00022737"/>
    </source>
</evidence>
<dbReference type="PANTHER" id="PTHR24366">
    <property type="entry name" value="IG(IMMUNOGLOBULIN) AND LRR(LEUCINE RICH REPEAT) DOMAINS"/>
    <property type="match status" value="1"/>
</dbReference>
<keyword evidence="4" id="KW-1185">Reference proteome</keyword>
<accession>A0ABV0QYW9</accession>
<sequence length="167" mass="18359">NLSYNNLTRLDEGSLAVLGDLHTLRLGHNSISHINEGAFRGLKALRVLKECLVGREEQQRGSSGQVQMGEGCGVGEWVTCNFQSRGWKRFSEDTPLPQSFFLLSDSASLIVPLSPCFAPFSSPLLPIPLSLHQSTPCMFWDGRTLFGNKIKSVAKKAFAGLETLEHL</sequence>
<comment type="caution">
    <text evidence="3">The sequence shown here is derived from an EMBL/GenBank/DDBJ whole genome shotgun (WGS) entry which is preliminary data.</text>
</comment>
<dbReference type="InterPro" id="IPR032675">
    <property type="entry name" value="LRR_dom_sf"/>
</dbReference>
<protein>
    <recommendedName>
        <fullName evidence="5">Toll-like receptor 2</fullName>
    </recommendedName>
</protein>
<evidence type="ECO:0000313" key="4">
    <source>
        <dbReference type="Proteomes" id="UP001434883"/>
    </source>
</evidence>
<dbReference type="InterPro" id="IPR001611">
    <property type="entry name" value="Leu-rich_rpt"/>
</dbReference>
<gene>
    <name evidence="3" type="ORF">XENOCAPTIV_006768</name>
</gene>
<reference evidence="3 4" key="1">
    <citation type="submission" date="2021-06" db="EMBL/GenBank/DDBJ databases">
        <authorList>
            <person name="Palmer J.M."/>
        </authorList>
    </citation>
    <scope>NUCLEOTIDE SEQUENCE [LARGE SCALE GENOMIC DNA]</scope>
    <source>
        <strain evidence="3 4">XC_2019</strain>
        <tissue evidence="3">Muscle</tissue>
    </source>
</reference>
<organism evidence="3 4">
    <name type="scientific">Xenoophorus captivus</name>
    <dbReference type="NCBI Taxonomy" id="1517983"/>
    <lineage>
        <taxon>Eukaryota</taxon>
        <taxon>Metazoa</taxon>
        <taxon>Chordata</taxon>
        <taxon>Craniata</taxon>
        <taxon>Vertebrata</taxon>
        <taxon>Euteleostomi</taxon>
        <taxon>Actinopterygii</taxon>
        <taxon>Neopterygii</taxon>
        <taxon>Teleostei</taxon>
        <taxon>Neoteleostei</taxon>
        <taxon>Acanthomorphata</taxon>
        <taxon>Ovalentaria</taxon>
        <taxon>Atherinomorphae</taxon>
        <taxon>Cyprinodontiformes</taxon>
        <taxon>Goodeidae</taxon>
        <taxon>Xenoophorus</taxon>
    </lineage>
</organism>
<evidence type="ECO:0000313" key="3">
    <source>
        <dbReference type="EMBL" id="MEQ2201049.1"/>
    </source>
</evidence>
<evidence type="ECO:0000256" key="1">
    <source>
        <dbReference type="ARBA" id="ARBA00022614"/>
    </source>
</evidence>
<name>A0ABV0QYW9_9TELE</name>